<sequence>MVKFTTNCRKLLILICIFSLLNVLCLGISLTRFEEDDDDYYQMERLRAERMRDMLDYLEKTHNLRAFSRQARNLAIGRGDGFRPGR</sequence>
<proteinExistence type="predicted"/>
<evidence type="ECO:0000313" key="1">
    <source>
        <dbReference type="Proteomes" id="UP000046392"/>
    </source>
</evidence>
<evidence type="ECO:0000313" key="2">
    <source>
        <dbReference type="WBParaSite" id="SPAL_0000251900.1"/>
    </source>
</evidence>
<dbReference type="AlphaFoldDB" id="A0A0N5B8Z7"/>
<keyword evidence="1" id="KW-1185">Reference proteome</keyword>
<reference evidence="2" key="1">
    <citation type="submission" date="2017-02" db="UniProtKB">
        <authorList>
            <consortium name="WormBaseParasite"/>
        </authorList>
    </citation>
    <scope>IDENTIFICATION</scope>
</reference>
<organism evidence="1 2">
    <name type="scientific">Strongyloides papillosus</name>
    <name type="common">Intestinal threadworm</name>
    <dbReference type="NCBI Taxonomy" id="174720"/>
    <lineage>
        <taxon>Eukaryota</taxon>
        <taxon>Metazoa</taxon>
        <taxon>Ecdysozoa</taxon>
        <taxon>Nematoda</taxon>
        <taxon>Chromadorea</taxon>
        <taxon>Rhabditida</taxon>
        <taxon>Tylenchina</taxon>
        <taxon>Panagrolaimomorpha</taxon>
        <taxon>Strongyloidoidea</taxon>
        <taxon>Strongyloididae</taxon>
        <taxon>Strongyloides</taxon>
    </lineage>
</organism>
<protein>
    <submittedName>
        <fullName evidence="2">Uncharacterized protein</fullName>
    </submittedName>
</protein>
<dbReference type="Proteomes" id="UP000046392">
    <property type="component" value="Unplaced"/>
</dbReference>
<name>A0A0N5B8Z7_STREA</name>
<dbReference type="WBParaSite" id="SPAL_0000251900.1">
    <property type="protein sequence ID" value="SPAL_0000251900.1"/>
    <property type="gene ID" value="SPAL_0000251900"/>
</dbReference>
<accession>A0A0N5B8Z7</accession>